<feature type="transmembrane region" description="Helical" evidence="7">
    <location>
        <begin position="242"/>
        <end position="262"/>
    </location>
</feature>
<feature type="transmembrane region" description="Helical" evidence="7">
    <location>
        <begin position="43"/>
        <end position="65"/>
    </location>
</feature>
<keyword evidence="5 7" id="KW-0472">Membrane</keyword>
<comment type="subcellular location">
    <subcellularLocation>
        <location evidence="1">Cell membrane</location>
        <topology evidence="1">Multi-pass membrane protein</topology>
    </subcellularLocation>
</comment>
<evidence type="ECO:0000256" key="4">
    <source>
        <dbReference type="ARBA" id="ARBA00022989"/>
    </source>
</evidence>
<dbReference type="Proteomes" id="UP000656042">
    <property type="component" value="Unassembled WGS sequence"/>
</dbReference>
<dbReference type="GO" id="GO:0022857">
    <property type="term" value="F:transmembrane transporter activity"/>
    <property type="evidence" value="ECO:0007669"/>
    <property type="project" value="InterPro"/>
</dbReference>
<feature type="transmembrane region" description="Helical" evidence="7">
    <location>
        <begin position="193"/>
        <end position="212"/>
    </location>
</feature>
<reference evidence="8" key="1">
    <citation type="journal article" date="2014" name="Int. J. Syst. Evol. Microbiol.">
        <title>Complete genome sequence of Corynebacterium casei LMG S-19264T (=DSM 44701T), isolated from a smear-ripened cheese.</title>
        <authorList>
            <consortium name="US DOE Joint Genome Institute (JGI-PGF)"/>
            <person name="Walter F."/>
            <person name="Albersmeier A."/>
            <person name="Kalinowski J."/>
            <person name="Ruckert C."/>
        </authorList>
    </citation>
    <scope>NUCLEOTIDE SEQUENCE</scope>
    <source>
        <strain evidence="8">CGMCC 4.7299</strain>
    </source>
</reference>
<feature type="transmembrane region" description="Helical" evidence="7">
    <location>
        <begin position="71"/>
        <end position="89"/>
    </location>
</feature>
<protein>
    <submittedName>
        <fullName evidence="8">Ribose ABC transporter permease</fullName>
    </submittedName>
</protein>
<feature type="compositionally biased region" description="Basic and acidic residues" evidence="6">
    <location>
        <begin position="1"/>
        <end position="12"/>
    </location>
</feature>
<evidence type="ECO:0000313" key="8">
    <source>
        <dbReference type="EMBL" id="GGL11230.1"/>
    </source>
</evidence>
<sequence length="350" mass="35762">MSTTAVDRHGRPDAGPPPGAPVPPRSRSRASVLPSPMTGQEMVLVAVVAALWVVLGLTTPAFLTAGSLQPLLVATAPIALVGVGMTIVIITGGIDVSVGAAIMVCSVVTAKVLVTDEVNLAVAVLLSVAVGGLLGLINGVLIAYGRVHAIIITFGTANLFLFAGLQIFGSSTVNGIPNTLDFFGRGPGGRTWGVPHAFLLTVLVTALAWWYLRHAAGGRHFFAVGGDAHAARLAGVRVQRRVLLAYLTTGLLVGLASCFTIAQGTSTLDQSVGTGKELAVIAAVVIGGTSIMGGRGSVLGTLLGALLVQSVSSGVTQLGWRSQLSDLFVGIFIIVAVGADLLRARARRSR</sequence>
<name>A0A8J3FRQ1_9ACTN</name>
<dbReference type="GO" id="GO:0005886">
    <property type="term" value="C:plasma membrane"/>
    <property type="evidence" value="ECO:0007669"/>
    <property type="project" value="UniProtKB-SubCell"/>
</dbReference>
<evidence type="ECO:0000256" key="1">
    <source>
        <dbReference type="ARBA" id="ARBA00004651"/>
    </source>
</evidence>
<feature type="transmembrane region" description="Helical" evidence="7">
    <location>
        <begin position="151"/>
        <end position="173"/>
    </location>
</feature>
<proteinExistence type="predicted"/>
<dbReference type="RefSeq" id="WP_189081986.1">
    <property type="nucleotide sequence ID" value="NZ_BMMX01000036.1"/>
</dbReference>
<dbReference type="CDD" id="cd06579">
    <property type="entry name" value="TM_PBP1_transp_AraH_like"/>
    <property type="match status" value="1"/>
</dbReference>
<gene>
    <name evidence="8" type="primary">rbsC</name>
    <name evidence="8" type="ORF">GCM10012284_52430</name>
</gene>
<reference evidence="8" key="2">
    <citation type="submission" date="2020-09" db="EMBL/GenBank/DDBJ databases">
        <authorList>
            <person name="Sun Q."/>
            <person name="Zhou Y."/>
        </authorList>
    </citation>
    <scope>NUCLEOTIDE SEQUENCE</scope>
    <source>
        <strain evidence="8">CGMCC 4.7299</strain>
    </source>
</reference>
<evidence type="ECO:0000256" key="3">
    <source>
        <dbReference type="ARBA" id="ARBA00022692"/>
    </source>
</evidence>
<keyword evidence="9" id="KW-1185">Reference proteome</keyword>
<evidence type="ECO:0000256" key="2">
    <source>
        <dbReference type="ARBA" id="ARBA00022475"/>
    </source>
</evidence>
<comment type="caution">
    <text evidence="8">The sequence shown here is derived from an EMBL/GenBank/DDBJ whole genome shotgun (WGS) entry which is preliminary data.</text>
</comment>
<dbReference type="AlphaFoldDB" id="A0A8J3FRQ1"/>
<feature type="transmembrane region" description="Helical" evidence="7">
    <location>
        <begin position="120"/>
        <end position="144"/>
    </location>
</feature>
<dbReference type="PANTHER" id="PTHR32196:SF72">
    <property type="entry name" value="RIBOSE IMPORT PERMEASE PROTEIN RBSC"/>
    <property type="match status" value="1"/>
</dbReference>
<keyword evidence="3 7" id="KW-0812">Transmembrane</keyword>
<keyword evidence="4 7" id="KW-1133">Transmembrane helix</keyword>
<dbReference type="PANTHER" id="PTHR32196">
    <property type="entry name" value="ABC TRANSPORTER PERMEASE PROTEIN YPHD-RELATED-RELATED"/>
    <property type="match status" value="1"/>
</dbReference>
<accession>A0A8J3FRQ1</accession>
<dbReference type="InterPro" id="IPR001851">
    <property type="entry name" value="ABC_transp_permease"/>
</dbReference>
<organism evidence="8 9">
    <name type="scientific">Mangrovihabitans endophyticus</name>
    <dbReference type="NCBI Taxonomy" id="1751298"/>
    <lineage>
        <taxon>Bacteria</taxon>
        <taxon>Bacillati</taxon>
        <taxon>Actinomycetota</taxon>
        <taxon>Actinomycetes</taxon>
        <taxon>Micromonosporales</taxon>
        <taxon>Micromonosporaceae</taxon>
        <taxon>Mangrovihabitans</taxon>
    </lineage>
</organism>
<evidence type="ECO:0000256" key="6">
    <source>
        <dbReference type="SAM" id="MobiDB-lite"/>
    </source>
</evidence>
<feature type="region of interest" description="Disordered" evidence="6">
    <location>
        <begin position="1"/>
        <end position="33"/>
    </location>
</feature>
<evidence type="ECO:0000256" key="5">
    <source>
        <dbReference type="ARBA" id="ARBA00023136"/>
    </source>
</evidence>
<keyword evidence="2" id="KW-1003">Cell membrane</keyword>
<evidence type="ECO:0000313" key="9">
    <source>
        <dbReference type="Proteomes" id="UP000656042"/>
    </source>
</evidence>
<feature type="transmembrane region" description="Helical" evidence="7">
    <location>
        <begin position="324"/>
        <end position="342"/>
    </location>
</feature>
<feature type="compositionally biased region" description="Pro residues" evidence="6">
    <location>
        <begin position="14"/>
        <end position="24"/>
    </location>
</feature>
<dbReference type="Pfam" id="PF02653">
    <property type="entry name" value="BPD_transp_2"/>
    <property type="match status" value="1"/>
</dbReference>
<dbReference type="EMBL" id="BMMX01000036">
    <property type="protein sequence ID" value="GGL11230.1"/>
    <property type="molecule type" value="Genomic_DNA"/>
</dbReference>
<evidence type="ECO:0000256" key="7">
    <source>
        <dbReference type="SAM" id="Phobius"/>
    </source>
</evidence>